<dbReference type="GO" id="GO:0030163">
    <property type="term" value="P:protein catabolic process"/>
    <property type="evidence" value="ECO:0007669"/>
    <property type="project" value="TreeGrafter"/>
</dbReference>
<dbReference type="Gene3D" id="3.40.50.300">
    <property type="entry name" value="P-loop containing nucleotide triphosphate hydrolases"/>
    <property type="match status" value="1"/>
</dbReference>
<dbReference type="Proteomes" id="UP001217476">
    <property type="component" value="Chromosome"/>
</dbReference>
<evidence type="ECO:0000313" key="3">
    <source>
        <dbReference type="EMBL" id="WEK03875.1"/>
    </source>
</evidence>
<dbReference type="GO" id="GO:0006508">
    <property type="term" value="P:proteolysis"/>
    <property type="evidence" value="ECO:0007669"/>
    <property type="project" value="InterPro"/>
</dbReference>
<comment type="similarity">
    <text evidence="1">Belongs to the AAA ATPase family.</text>
</comment>
<protein>
    <submittedName>
        <fullName evidence="3">AAA family ATPase</fullName>
    </submittedName>
</protein>
<dbReference type="SUPFAM" id="SSF140990">
    <property type="entry name" value="FtsH protease domain-like"/>
    <property type="match status" value="1"/>
</dbReference>
<evidence type="ECO:0000313" key="4">
    <source>
        <dbReference type="Proteomes" id="UP001217476"/>
    </source>
</evidence>
<dbReference type="InterPro" id="IPR000642">
    <property type="entry name" value="Peptidase_M41"/>
</dbReference>
<dbReference type="Pfam" id="PF00004">
    <property type="entry name" value="AAA"/>
    <property type="match status" value="1"/>
</dbReference>
<dbReference type="GO" id="GO:0004176">
    <property type="term" value="F:ATP-dependent peptidase activity"/>
    <property type="evidence" value="ECO:0007669"/>
    <property type="project" value="InterPro"/>
</dbReference>
<dbReference type="EMBL" id="CP119312">
    <property type="protein sequence ID" value="WEK03875.1"/>
    <property type="molecule type" value="Genomic_DNA"/>
</dbReference>
<dbReference type="Pfam" id="PF01434">
    <property type="entry name" value="Peptidase_M41"/>
    <property type="match status" value="1"/>
</dbReference>
<keyword evidence="1" id="KW-0547">Nucleotide-binding</keyword>
<dbReference type="CDD" id="cd19481">
    <property type="entry name" value="RecA-like_protease"/>
    <property type="match status" value="1"/>
</dbReference>
<dbReference type="InterPro" id="IPR003959">
    <property type="entry name" value="ATPase_AAA_core"/>
</dbReference>
<gene>
    <name evidence="3" type="ORF">P0Y65_17025</name>
</gene>
<dbReference type="InterPro" id="IPR027417">
    <property type="entry name" value="P-loop_NTPase"/>
</dbReference>
<dbReference type="InterPro" id="IPR003593">
    <property type="entry name" value="AAA+_ATPase"/>
</dbReference>
<dbReference type="InterPro" id="IPR003960">
    <property type="entry name" value="ATPase_AAA_CS"/>
</dbReference>
<evidence type="ECO:0000259" key="2">
    <source>
        <dbReference type="SMART" id="SM00382"/>
    </source>
</evidence>
<evidence type="ECO:0000256" key="1">
    <source>
        <dbReference type="RuleBase" id="RU003651"/>
    </source>
</evidence>
<sequence>MSEIVIPLGKKLISSDSALALAMIDRMFRDEARVALETGKVCVVIKVPSFDWVAPMVAAAKLLGEWNEIVAPKPSFRDDFDDALKHLAAGGRVLCVSASAATSLPKSIMFTADYVVEMPYPGDEEIAAVIKAVTGFPSPDLPPGIGRRLDFGTLCAAMRRGSSPEKCVERLTAAMSAVDQPEPGLADAPYLHELKGYGQAMDWANRVVADVESWREGKLPFSAIQATCVLASQPGLGKSSLMRSLARTARLPLFASSVGSWFAGGTGSLDGVIKQMDQLFRQAAEAGPAIVFLDELEALPDRRTLDSRYRDWWTPVIGHMLTILDGAATSKVSNLIIVGATNFADRLDGALTRPGRLSPVLEIDPPDADALAHIFRQHLGDDLPDMDLAAIARLCVGISGAEVAGMVKGARAAARADGRVELLASDLRSSAVPATKEDPATLRRVCLHEAGHAVAAHLLGVGSVERVGTIRSGSVAGATDIKLRSGLLMQSELFDQARMGLAGMAAEMVVLGERSTGGGGDLGSDLARVTELLASCILSFGFADSMIYQAGSEEIGQTLKFSSAVRLEVDRQMKTLFEEVCELLEANRSTLLRVASTLEVERVIDGRRFLEVVSVVKDAERLHA</sequence>
<dbReference type="GO" id="GO:0016887">
    <property type="term" value="F:ATP hydrolysis activity"/>
    <property type="evidence" value="ECO:0007669"/>
    <property type="project" value="InterPro"/>
</dbReference>
<dbReference type="PANTHER" id="PTHR23076">
    <property type="entry name" value="METALLOPROTEASE M41 FTSH"/>
    <property type="match status" value="1"/>
</dbReference>
<name>A0AAJ6AYR3_9HYPH</name>
<accession>A0AAJ6AYR3</accession>
<dbReference type="SUPFAM" id="SSF52540">
    <property type="entry name" value="P-loop containing nucleoside triphosphate hydrolases"/>
    <property type="match status" value="1"/>
</dbReference>
<dbReference type="GO" id="GO:0005886">
    <property type="term" value="C:plasma membrane"/>
    <property type="evidence" value="ECO:0007669"/>
    <property type="project" value="TreeGrafter"/>
</dbReference>
<dbReference type="InterPro" id="IPR037219">
    <property type="entry name" value="Peptidase_M41-like"/>
</dbReference>
<dbReference type="GO" id="GO:0005524">
    <property type="term" value="F:ATP binding"/>
    <property type="evidence" value="ECO:0007669"/>
    <property type="project" value="UniProtKB-KW"/>
</dbReference>
<dbReference type="PROSITE" id="PS00674">
    <property type="entry name" value="AAA"/>
    <property type="match status" value="1"/>
</dbReference>
<keyword evidence="1" id="KW-0067">ATP-binding</keyword>
<dbReference type="GO" id="GO:0004222">
    <property type="term" value="F:metalloendopeptidase activity"/>
    <property type="evidence" value="ECO:0007669"/>
    <property type="project" value="InterPro"/>
</dbReference>
<feature type="domain" description="AAA+ ATPase" evidence="2">
    <location>
        <begin position="224"/>
        <end position="367"/>
    </location>
</feature>
<organism evidence="3 4">
    <name type="scientific">Candidatus Devosia phytovorans</name>
    <dbReference type="NCBI Taxonomy" id="3121372"/>
    <lineage>
        <taxon>Bacteria</taxon>
        <taxon>Pseudomonadati</taxon>
        <taxon>Pseudomonadota</taxon>
        <taxon>Alphaproteobacteria</taxon>
        <taxon>Hyphomicrobiales</taxon>
        <taxon>Devosiaceae</taxon>
        <taxon>Devosia</taxon>
    </lineage>
</organism>
<reference evidence="3" key="1">
    <citation type="submission" date="2023-03" db="EMBL/GenBank/DDBJ databases">
        <title>Andean soil-derived lignocellulolytic bacterial consortium as a source of novel taxa and putative plastic-active enzymes.</title>
        <authorList>
            <person name="Diaz-Garcia L."/>
            <person name="Chuvochina M."/>
            <person name="Feuerriegel G."/>
            <person name="Bunk B."/>
            <person name="Sproer C."/>
            <person name="Streit W.R."/>
            <person name="Rodriguez L.M."/>
            <person name="Overmann J."/>
            <person name="Jimenez D.J."/>
        </authorList>
    </citation>
    <scope>NUCLEOTIDE SEQUENCE</scope>
    <source>
        <strain evidence="3">MAG 4196</strain>
    </source>
</reference>
<dbReference type="Gene3D" id="1.20.58.760">
    <property type="entry name" value="Peptidase M41"/>
    <property type="match status" value="1"/>
</dbReference>
<dbReference type="AlphaFoldDB" id="A0AAJ6AYR3"/>
<proteinExistence type="inferred from homology"/>
<dbReference type="PANTHER" id="PTHR23076:SF97">
    <property type="entry name" value="ATP-DEPENDENT ZINC METALLOPROTEASE YME1L1"/>
    <property type="match status" value="1"/>
</dbReference>
<dbReference type="SMART" id="SM00382">
    <property type="entry name" value="AAA"/>
    <property type="match status" value="1"/>
</dbReference>